<evidence type="ECO:0000256" key="6">
    <source>
        <dbReference type="ARBA" id="ARBA00023146"/>
    </source>
</evidence>
<evidence type="ECO:0000313" key="9">
    <source>
        <dbReference type="EMBL" id="HDL60402.1"/>
    </source>
</evidence>
<keyword evidence="4 7" id="KW-0067">ATP-binding</keyword>
<keyword evidence="3 7" id="KW-0547">Nucleotide-binding</keyword>
<keyword evidence="5 7" id="KW-0648">Protein biosynthesis</keyword>
<comment type="subcellular location">
    <subcellularLocation>
        <location evidence="7">Cytoplasm</location>
    </subcellularLocation>
</comment>
<dbReference type="InterPro" id="IPR045864">
    <property type="entry name" value="aa-tRNA-synth_II/BPL/LPL"/>
</dbReference>
<dbReference type="Gene3D" id="3.30.930.10">
    <property type="entry name" value="Bira Bifunctional Protein, Domain 2"/>
    <property type="match status" value="1"/>
</dbReference>
<dbReference type="InterPro" id="IPR012340">
    <property type="entry name" value="NA-bd_OB-fold"/>
</dbReference>
<dbReference type="GO" id="GO:0005737">
    <property type="term" value="C:cytoplasm"/>
    <property type="evidence" value="ECO:0007669"/>
    <property type="project" value="UniProtKB-SubCell"/>
</dbReference>
<reference evidence="9" key="1">
    <citation type="journal article" date="2020" name="mSystems">
        <title>Genome- and Community-Level Interaction Insights into Carbon Utilization and Element Cycling Functions of Hydrothermarchaeota in Hydrothermal Sediment.</title>
        <authorList>
            <person name="Zhou Z."/>
            <person name="Liu Y."/>
            <person name="Xu W."/>
            <person name="Pan J."/>
            <person name="Luo Z.H."/>
            <person name="Li M."/>
        </authorList>
    </citation>
    <scope>NUCLEOTIDE SEQUENCE [LARGE SCALE GENOMIC DNA]</scope>
    <source>
        <strain evidence="9">HyVt-28</strain>
    </source>
</reference>
<dbReference type="CDD" id="cd00776">
    <property type="entry name" value="AsxRS_core"/>
    <property type="match status" value="1"/>
</dbReference>
<dbReference type="NCBIfam" id="TIGR00457">
    <property type="entry name" value="asnS"/>
    <property type="match status" value="1"/>
</dbReference>
<dbReference type="GO" id="GO:0004816">
    <property type="term" value="F:asparagine-tRNA ligase activity"/>
    <property type="evidence" value="ECO:0007669"/>
    <property type="project" value="UniProtKB-UniRule"/>
</dbReference>
<comment type="catalytic activity">
    <reaction evidence="7">
        <text>tRNA(Asn) + L-asparagine + ATP = L-asparaginyl-tRNA(Asn) + AMP + diphosphate + H(+)</text>
        <dbReference type="Rhea" id="RHEA:11180"/>
        <dbReference type="Rhea" id="RHEA-COMP:9659"/>
        <dbReference type="Rhea" id="RHEA-COMP:9674"/>
        <dbReference type="ChEBI" id="CHEBI:15378"/>
        <dbReference type="ChEBI" id="CHEBI:30616"/>
        <dbReference type="ChEBI" id="CHEBI:33019"/>
        <dbReference type="ChEBI" id="CHEBI:58048"/>
        <dbReference type="ChEBI" id="CHEBI:78442"/>
        <dbReference type="ChEBI" id="CHEBI:78515"/>
        <dbReference type="ChEBI" id="CHEBI:456215"/>
        <dbReference type="EC" id="6.1.1.22"/>
    </reaction>
</comment>
<dbReference type="Proteomes" id="UP000886381">
    <property type="component" value="Unassembled WGS sequence"/>
</dbReference>
<dbReference type="GO" id="GO:0005524">
    <property type="term" value="F:ATP binding"/>
    <property type="evidence" value="ECO:0007669"/>
    <property type="project" value="UniProtKB-UniRule"/>
</dbReference>
<gene>
    <name evidence="7" type="primary">asnS</name>
    <name evidence="9" type="ORF">ENH14_02985</name>
</gene>
<dbReference type="AlphaFoldDB" id="A0A7V0LUB7"/>
<keyword evidence="7" id="KW-0963">Cytoplasm</keyword>
<dbReference type="PANTHER" id="PTHR22594:SF34">
    <property type="entry name" value="ASPARAGINE--TRNA LIGASE, MITOCHONDRIAL-RELATED"/>
    <property type="match status" value="1"/>
</dbReference>
<keyword evidence="6 7" id="KW-0030">Aminoacyl-tRNA synthetase</keyword>
<dbReference type="SUPFAM" id="SSF50249">
    <property type="entry name" value="Nucleic acid-binding proteins"/>
    <property type="match status" value="1"/>
</dbReference>
<dbReference type="NCBIfam" id="NF003483">
    <property type="entry name" value="PRK05159.1"/>
    <property type="match status" value="1"/>
</dbReference>
<dbReference type="PANTHER" id="PTHR22594">
    <property type="entry name" value="ASPARTYL/LYSYL-TRNA SYNTHETASE"/>
    <property type="match status" value="1"/>
</dbReference>
<evidence type="ECO:0000256" key="3">
    <source>
        <dbReference type="ARBA" id="ARBA00022741"/>
    </source>
</evidence>
<comment type="similarity">
    <text evidence="1 7">Belongs to the class-II aminoacyl-tRNA synthetase family.</text>
</comment>
<keyword evidence="2 7" id="KW-0436">Ligase</keyword>
<evidence type="ECO:0000256" key="5">
    <source>
        <dbReference type="ARBA" id="ARBA00022917"/>
    </source>
</evidence>
<evidence type="ECO:0000259" key="8">
    <source>
        <dbReference type="PROSITE" id="PS50862"/>
    </source>
</evidence>
<sequence>MKGRIVYIEELKKHVGEEVEIRGWVYNKRSSGKVRFVIIRDGTGFLQCVMVKSNLADEVFELYDELSLETSVIVKGKAREDRRAPGGVELELQDLKIMGKSVNFPIPKVREDNIPDVGVLLPIRHLWLRTRKQWALMRIRHTVEKAIHDFFDKNGFIRIDAPILTPSACEGTTTLFETDYFGEKAYLTQSGQLYMEAACMAHGRVYCFGPTFRAEKSKTRRHLMEFWMVEPEIAYAELPDIMENAERFVSYIVERVLEERKEELKTLERDISKLEHVSPPFPKISYTEAVEILKKKGFKFEWGDDFGGDEETAISEEFDKPVIVHRYPAKIKAFYMKRDPQNPELALCMDMLAPEGYGEIIGGGQREDSLEELEKRFDEYDLPKEAYEWYLDLRRYGTVPHAGYGLGIERTIAWISGIRHVREAIPFPRLLEKIYP</sequence>
<dbReference type="InterPro" id="IPR006195">
    <property type="entry name" value="aa-tRNA-synth_II"/>
</dbReference>
<organism evidence="9">
    <name type="scientific">candidate division WOR-3 bacterium</name>
    <dbReference type="NCBI Taxonomy" id="2052148"/>
    <lineage>
        <taxon>Bacteria</taxon>
        <taxon>Bacteria division WOR-3</taxon>
    </lineage>
</organism>
<evidence type="ECO:0000256" key="2">
    <source>
        <dbReference type="ARBA" id="ARBA00022598"/>
    </source>
</evidence>
<dbReference type="EMBL" id="DRDR01000128">
    <property type="protein sequence ID" value="HDL60402.1"/>
    <property type="molecule type" value="Genomic_DNA"/>
</dbReference>
<dbReference type="InterPro" id="IPR002312">
    <property type="entry name" value="Asp/Asn-tRNA-synth_IIb"/>
</dbReference>
<dbReference type="SUPFAM" id="SSF55681">
    <property type="entry name" value="Class II aaRS and biotin synthetases"/>
    <property type="match status" value="1"/>
</dbReference>
<dbReference type="Pfam" id="PF00152">
    <property type="entry name" value="tRNA-synt_2"/>
    <property type="match status" value="1"/>
</dbReference>
<dbReference type="GO" id="GO:0006421">
    <property type="term" value="P:asparaginyl-tRNA aminoacylation"/>
    <property type="evidence" value="ECO:0007669"/>
    <property type="project" value="UniProtKB-UniRule"/>
</dbReference>
<dbReference type="PROSITE" id="PS50862">
    <property type="entry name" value="AA_TRNA_LIGASE_II"/>
    <property type="match status" value="1"/>
</dbReference>
<dbReference type="InterPro" id="IPR004522">
    <property type="entry name" value="Asn-tRNA-ligase"/>
</dbReference>
<dbReference type="InterPro" id="IPR004365">
    <property type="entry name" value="NA-bd_OB_tRNA"/>
</dbReference>
<evidence type="ECO:0000256" key="7">
    <source>
        <dbReference type="HAMAP-Rule" id="MF_00534"/>
    </source>
</evidence>
<dbReference type="HAMAP" id="MF_00534">
    <property type="entry name" value="Asn_tRNA_synth"/>
    <property type="match status" value="1"/>
</dbReference>
<evidence type="ECO:0000256" key="4">
    <source>
        <dbReference type="ARBA" id="ARBA00022840"/>
    </source>
</evidence>
<dbReference type="CDD" id="cd04323">
    <property type="entry name" value="AsnRS_cyto_like_N"/>
    <property type="match status" value="1"/>
</dbReference>
<name>A0A7V0LUB7_UNCW3</name>
<accession>A0A7V0LUB7</accession>
<evidence type="ECO:0000256" key="1">
    <source>
        <dbReference type="ARBA" id="ARBA00008226"/>
    </source>
</evidence>
<comment type="subunit">
    <text evidence="7">Homodimer.</text>
</comment>
<protein>
    <recommendedName>
        <fullName evidence="7">Asparagine--tRNA ligase</fullName>
        <ecNumber evidence="7">6.1.1.22</ecNumber>
    </recommendedName>
    <alternativeName>
        <fullName evidence="7">Asparaginyl-tRNA synthetase</fullName>
        <shortName evidence="7">AsnRS</shortName>
    </alternativeName>
</protein>
<dbReference type="Pfam" id="PF01336">
    <property type="entry name" value="tRNA_anti-codon"/>
    <property type="match status" value="1"/>
</dbReference>
<dbReference type="EC" id="6.1.1.22" evidence="7"/>
<dbReference type="Gene3D" id="2.40.50.140">
    <property type="entry name" value="Nucleic acid-binding proteins"/>
    <property type="match status" value="1"/>
</dbReference>
<comment type="caution">
    <text evidence="9">The sequence shown here is derived from an EMBL/GenBank/DDBJ whole genome shotgun (WGS) entry which is preliminary data.</text>
</comment>
<proteinExistence type="inferred from homology"/>
<dbReference type="GO" id="GO:0003676">
    <property type="term" value="F:nucleic acid binding"/>
    <property type="evidence" value="ECO:0007669"/>
    <property type="project" value="InterPro"/>
</dbReference>
<feature type="domain" description="Aminoacyl-transfer RNA synthetases class-II family profile" evidence="8">
    <location>
        <begin position="137"/>
        <end position="436"/>
    </location>
</feature>
<dbReference type="InterPro" id="IPR004364">
    <property type="entry name" value="Aa-tRNA-synt_II"/>
</dbReference>
<dbReference type="PRINTS" id="PR01042">
    <property type="entry name" value="TRNASYNTHASP"/>
</dbReference>
<dbReference type="NCBIfam" id="NF003037">
    <property type="entry name" value="PRK03932.1"/>
    <property type="match status" value="1"/>
</dbReference>